<reference evidence="9" key="1">
    <citation type="submission" date="2021-01" db="EMBL/GenBank/DDBJ databases">
        <authorList>
            <person name="Kaushik A."/>
        </authorList>
    </citation>
    <scope>NUCLEOTIDE SEQUENCE</scope>
    <source>
        <strain evidence="9">AG6-10EEA</strain>
    </source>
</reference>
<keyword evidence="5 6" id="KW-0472">Membrane</keyword>
<evidence type="ECO:0000259" key="8">
    <source>
        <dbReference type="Pfam" id="PF13850"/>
    </source>
</evidence>
<keyword evidence="3 6" id="KW-0812">Transmembrane</keyword>
<gene>
    <name evidence="9" type="ORF">RDB_LOCUS20939</name>
</gene>
<keyword evidence="4 6" id="KW-1133">Transmembrane helix</keyword>
<feature type="transmembrane region" description="Helical" evidence="6">
    <location>
        <begin position="28"/>
        <end position="49"/>
    </location>
</feature>
<proteinExistence type="inferred from homology"/>
<evidence type="ECO:0000259" key="7">
    <source>
        <dbReference type="Pfam" id="PF07970"/>
    </source>
</evidence>
<dbReference type="InterPro" id="IPR012936">
    <property type="entry name" value="Erv_C"/>
</dbReference>
<feature type="domain" description="Endoplasmic reticulum vesicle transporter C-terminal" evidence="7">
    <location>
        <begin position="145"/>
        <end position="181"/>
    </location>
</feature>
<dbReference type="PANTHER" id="PTHR10984:SF25">
    <property type="entry name" value="ENDOPLASMIC RETICULUM-GOLGI INTERMEDIATE COMPARTMENT PROTEIN 3"/>
    <property type="match status" value="1"/>
</dbReference>
<dbReference type="EMBL" id="CAJMXA010000387">
    <property type="protein sequence ID" value="CAE6428675.1"/>
    <property type="molecule type" value="Genomic_DNA"/>
</dbReference>
<dbReference type="PANTHER" id="PTHR10984">
    <property type="entry name" value="ENDOPLASMIC RETICULUM-GOLGI INTERMEDIATE COMPARTMENT PROTEIN"/>
    <property type="match status" value="1"/>
</dbReference>
<evidence type="ECO:0008006" key="11">
    <source>
        <dbReference type="Google" id="ProtNLM"/>
    </source>
</evidence>
<evidence type="ECO:0000256" key="6">
    <source>
        <dbReference type="SAM" id="Phobius"/>
    </source>
</evidence>
<protein>
    <recommendedName>
        <fullName evidence="11">Endoplasmic reticulum-Golgi intermediate compartment protein 3</fullName>
    </recommendedName>
</protein>
<evidence type="ECO:0000313" key="9">
    <source>
        <dbReference type="EMBL" id="CAE6428675.1"/>
    </source>
</evidence>
<dbReference type="GO" id="GO:0000139">
    <property type="term" value="C:Golgi membrane"/>
    <property type="evidence" value="ECO:0007669"/>
    <property type="project" value="TreeGrafter"/>
</dbReference>
<accession>A0A8H3AP23</accession>
<comment type="subcellular location">
    <subcellularLocation>
        <location evidence="1">Membrane</location>
        <topology evidence="1">Multi-pass membrane protein</topology>
    </subcellularLocation>
</comment>
<dbReference type="InterPro" id="IPR045888">
    <property type="entry name" value="Erv"/>
</dbReference>
<feature type="domain" description="Endoplasmic reticulum vesicle transporter C-terminal" evidence="7">
    <location>
        <begin position="182"/>
        <end position="265"/>
    </location>
</feature>
<dbReference type="GO" id="GO:0030134">
    <property type="term" value="C:COPII-coated ER to Golgi transport vesicle"/>
    <property type="evidence" value="ECO:0007669"/>
    <property type="project" value="TreeGrafter"/>
</dbReference>
<feature type="transmembrane region" description="Helical" evidence="6">
    <location>
        <begin position="246"/>
        <end position="272"/>
    </location>
</feature>
<organism evidence="9 10">
    <name type="scientific">Rhizoctonia solani</name>
    <dbReference type="NCBI Taxonomy" id="456999"/>
    <lineage>
        <taxon>Eukaryota</taxon>
        <taxon>Fungi</taxon>
        <taxon>Dikarya</taxon>
        <taxon>Basidiomycota</taxon>
        <taxon>Agaricomycotina</taxon>
        <taxon>Agaricomycetes</taxon>
        <taxon>Cantharellales</taxon>
        <taxon>Ceratobasidiaceae</taxon>
        <taxon>Rhizoctonia</taxon>
    </lineage>
</organism>
<comment type="caution">
    <text evidence="9">The sequence shown here is derived from an EMBL/GenBank/DDBJ whole genome shotgun (WGS) entry which is preliminary data.</text>
</comment>
<evidence type="ECO:0000256" key="2">
    <source>
        <dbReference type="ARBA" id="ARBA00005648"/>
    </source>
</evidence>
<evidence type="ECO:0000313" key="10">
    <source>
        <dbReference type="Proteomes" id="UP000663853"/>
    </source>
</evidence>
<dbReference type="InterPro" id="IPR039542">
    <property type="entry name" value="Erv_N"/>
</dbReference>
<dbReference type="Pfam" id="PF13850">
    <property type="entry name" value="ERGIC_N"/>
    <property type="match status" value="1"/>
</dbReference>
<name>A0A8H3AP23_9AGAM</name>
<evidence type="ECO:0000256" key="4">
    <source>
        <dbReference type="ARBA" id="ARBA00022989"/>
    </source>
</evidence>
<dbReference type="GO" id="GO:0006888">
    <property type="term" value="P:endoplasmic reticulum to Golgi vesicle-mediated transport"/>
    <property type="evidence" value="ECO:0007669"/>
    <property type="project" value="TreeGrafter"/>
</dbReference>
<dbReference type="Pfam" id="PF07970">
    <property type="entry name" value="COPIIcoated_ERV"/>
    <property type="match status" value="2"/>
</dbReference>
<dbReference type="AlphaFoldDB" id="A0A8H3AP23"/>
<sequence length="279" mass="30907">MARGFFRGYTALDGFGKTLSDARVKTRAGAFLTILSATIILALALIEIIDYRRVDIKSDILVDTSYGQRMSVKMNITFPRVPCYLLSLDITDVSGDTQQDVSHHIQKTRLDPLGKAIHENTLNYRIKSDVEHTLASRPRHYCGSCYGGEEPEGGCCQTCESVRQAYLAKGWGFDDPNMIEQVRAHHYSVTSHERDIRLDHEFDTFTDAHGTKLKHGLEGLPGAFFHFDVSLMLVVHQEVGRSLARLVTSLCAVVGGVLALASMLDSVVYAAVNKIEGDE</sequence>
<evidence type="ECO:0000256" key="5">
    <source>
        <dbReference type="ARBA" id="ARBA00023136"/>
    </source>
</evidence>
<dbReference type="GO" id="GO:0006890">
    <property type="term" value="P:retrograde vesicle-mediated transport, Golgi to endoplasmic reticulum"/>
    <property type="evidence" value="ECO:0007669"/>
    <property type="project" value="TreeGrafter"/>
</dbReference>
<dbReference type="GO" id="GO:0005789">
    <property type="term" value="C:endoplasmic reticulum membrane"/>
    <property type="evidence" value="ECO:0007669"/>
    <property type="project" value="TreeGrafter"/>
</dbReference>
<evidence type="ECO:0000256" key="3">
    <source>
        <dbReference type="ARBA" id="ARBA00022692"/>
    </source>
</evidence>
<evidence type="ECO:0000256" key="1">
    <source>
        <dbReference type="ARBA" id="ARBA00004141"/>
    </source>
</evidence>
<feature type="domain" description="Endoplasmic reticulum vesicle transporter N-terminal" evidence="8">
    <location>
        <begin position="11"/>
        <end position="98"/>
    </location>
</feature>
<dbReference type="Proteomes" id="UP000663853">
    <property type="component" value="Unassembled WGS sequence"/>
</dbReference>
<comment type="similarity">
    <text evidence="2">Belongs to the ERGIC family.</text>
</comment>